<gene>
    <name evidence="10" type="ORF">A176_007433</name>
</gene>
<dbReference type="PRINTS" id="PR00371">
    <property type="entry name" value="FPNCR"/>
</dbReference>
<keyword evidence="4" id="KW-0285">Flavoprotein</keyword>
<comment type="cofactor">
    <cofactor evidence="1">
        <name>FAD</name>
        <dbReference type="ChEBI" id="CHEBI:57692"/>
    </cofactor>
</comment>
<dbReference type="InterPro" id="IPR001709">
    <property type="entry name" value="Flavoprot_Pyr_Nucl_cyt_Rdtase"/>
</dbReference>
<keyword evidence="8" id="KW-0560">Oxidoreductase</keyword>
<dbReference type="GO" id="GO:0004324">
    <property type="term" value="F:ferredoxin-NADP+ reductase activity"/>
    <property type="evidence" value="ECO:0007669"/>
    <property type="project" value="UniProtKB-EC"/>
</dbReference>
<dbReference type="Pfam" id="PF00175">
    <property type="entry name" value="NAD_binding_1"/>
    <property type="match status" value="1"/>
</dbReference>
<dbReference type="STRING" id="1297742.A176_007433"/>
<dbReference type="AlphaFoldDB" id="A0A0H4X4C3"/>
<protein>
    <recommendedName>
        <fullName evidence="3">ferredoxin--NADP(+) reductase</fullName>
        <ecNumber evidence="3">1.18.1.2</ecNumber>
    </recommendedName>
</protein>
<evidence type="ECO:0000256" key="6">
    <source>
        <dbReference type="ARBA" id="ARBA00022827"/>
    </source>
</evidence>
<keyword evidence="11" id="KW-1185">Reference proteome</keyword>
<dbReference type="PANTHER" id="PTHR47878">
    <property type="entry name" value="OXIDOREDUCTASE FAD/NAD(P)-BINDING DOMAIN PROTEIN"/>
    <property type="match status" value="1"/>
</dbReference>
<dbReference type="RefSeq" id="WP_002633869.1">
    <property type="nucleotide sequence ID" value="NZ_CP012109.1"/>
</dbReference>
<dbReference type="Gene3D" id="3.40.50.80">
    <property type="entry name" value="Nucleotide-binding domain of ferredoxin-NADP reductase (FNR) module"/>
    <property type="match status" value="1"/>
</dbReference>
<evidence type="ECO:0000313" key="10">
    <source>
        <dbReference type="EMBL" id="AKQ70521.1"/>
    </source>
</evidence>
<dbReference type="Gene3D" id="2.40.30.10">
    <property type="entry name" value="Translation factors"/>
    <property type="match status" value="1"/>
</dbReference>
<accession>A0A0H4X4C3</accession>
<dbReference type="PANTHER" id="PTHR47878:SF1">
    <property type="entry name" value="FLAVODOXIN_FERREDOXIN--NADP REDUCTASE"/>
    <property type="match status" value="1"/>
</dbReference>
<name>A0A0H4X4C3_9BACT</name>
<dbReference type="InterPro" id="IPR001433">
    <property type="entry name" value="OxRdtase_FAD/NAD-bd"/>
</dbReference>
<sequence>MATGFTTERVLSVQHWSDRLFSIVCTRDSGFRFQNGQFVMMGLEVEGRPLMRAYSMASANYDDTLEFYSIKLQDGPLTSRLQKVAPGDSLLVGTKAVGTLTVANLRPGKHLWMLATGTGLAPFLSMVKDPETYERFEHVTVVHGCRHIADLSFSKFFEEQLPNDPYLGELVQGKLTYHPTVTREPFRNQGRITDLLRSKPLSPEHDRVVICGSHEMIKETAAILEAGGFQEGDSHERGDFLIEKAFVSR</sequence>
<dbReference type="EMBL" id="CP012109">
    <property type="protein sequence ID" value="AKQ70521.1"/>
    <property type="molecule type" value="Genomic_DNA"/>
</dbReference>
<dbReference type="InterPro" id="IPR051930">
    <property type="entry name" value="FNR_type-1"/>
</dbReference>
<evidence type="ECO:0000256" key="4">
    <source>
        <dbReference type="ARBA" id="ARBA00022630"/>
    </source>
</evidence>
<dbReference type="PROSITE" id="PS51384">
    <property type="entry name" value="FAD_FR"/>
    <property type="match status" value="1"/>
</dbReference>
<dbReference type="GO" id="GO:0042167">
    <property type="term" value="P:heme catabolic process"/>
    <property type="evidence" value="ECO:0007669"/>
    <property type="project" value="TreeGrafter"/>
</dbReference>
<dbReference type="CDD" id="cd06195">
    <property type="entry name" value="FNR1"/>
    <property type="match status" value="1"/>
</dbReference>
<evidence type="ECO:0000256" key="5">
    <source>
        <dbReference type="ARBA" id="ARBA00022741"/>
    </source>
</evidence>
<dbReference type="OrthoDB" id="9784483at2"/>
<dbReference type="InterPro" id="IPR017927">
    <property type="entry name" value="FAD-bd_FR_type"/>
</dbReference>
<evidence type="ECO:0000313" key="11">
    <source>
        <dbReference type="Proteomes" id="UP000009026"/>
    </source>
</evidence>
<keyword evidence="7" id="KW-0521">NADP</keyword>
<dbReference type="SUPFAM" id="SSF52343">
    <property type="entry name" value="Ferredoxin reductase-like, C-terminal NADP-linked domain"/>
    <property type="match status" value="1"/>
</dbReference>
<evidence type="ECO:0000256" key="2">
    <source>
        <dbReference type="ARBA" id="ARBA00008312"/>
    </source>
</evidence>
<dbReference type="InterPro" id="IPR008333">
    <property type="entry name" value="Cbr1-like_FAD-bd_dom"/>
</dbReference>
<evidence type="ECO:0000256" key="8">
    <source>
        <dbReference type="ARBA" id="ARBA00023002"/>
    </source>
</evidence>
<dbReference type="InterPro" id="IPR039261">
    <property type="entry name" value="FNR_nucleotide-bd"/>
</dbReference>
<dbReference type="Proteomes" id="UP000009026">
    <property type="component" value="Chromosome"/>
</dbReference>
<evidence type="ECO:0000256" key="1">
    <source>
        <dbReference type="ARBA" id="ARBA00001974"/>
    </source>
</evidence>
<feature type="domain" description="FAD-binding FR-type" evidence="9">
    <location>
        <begin position="3"/>
        <end position="114"/>
    </location>
</feature>
<dbReference type="GO" id="GO:0034599">
    <property type="term" value="P:cellular response to oxidative stress"/>
    <property type="evidence" value="ECO:0007669"/>
    <property type="project" value="TreeGrafter"/>
</dbReference>
<dbReference type="eggNOG" id="COG0543">
    <property type="taxonomic scope" value="Bacteria"/>
</dbReference>
<comment type="similarity">
    <text evidence="2">Belongs to the ferredoxin--NADP reductase type 1 family.</text>
</comment>
<evidence type="ECO:0000256" key="3">
    <source>
        <dbReference type="ARBA" id="ARBA00013223"/>
    </source>
</evidence>
<dbReference type="InterPro" id="IPR017938">
    <property type="entry name" value="Riboflavin_synthase-like_b-brl"/>
</dbReference>
<proteinExistence type="inferred from homology"/>
<dbReference type="Pfam" id="PF00970">
    <property type="entry name" value="FAD_binding_6"/>
    <property type="match status" value="1"/>
</dbReference>
<dbReference type="SUPFAM" id="SSF63380">
    <property type="entry name" value="Riboflavin synthase domain-like"/>
    <property type="match status" value="1"/>
</dbReference>
<organism evidence="10 11">
    <name type="scientific">Pseudomyxococcus hansupus</name>
    <dbReference type="NCBI Taxonomy" id="1297742"/>
    <lineage>
        <taxon>Bacteria</taxon>
        <taxon>Pseudomonadati</taxon>
        <taxon>Myxococcota</taxon>
        <taxon>Myxococcia</taxon>
        <taxon>Myxococcales</taxon>
        <taxon>Cystobacterineae</taxon>
        <taxon>Myxococcaceae</taxon>
        <taxon>Pseudomyxococcus</taxon>
    </lineage>
</organism>
<dbReference type="InterPro" id="IPR033892">
    <property type="entry name" value="FNR_bac"/>
</dbReference>
<evidence type="ECO:0000259" key="9">
    <source>
        <dbReference type="PROSITE" id="PS51384"/>
    </source>
</evidence>
<evidence type="ECO:0000256" key="7">
    <source>
        <dbReference type="ARBA" id="ARBA00022857"/>
    </source>
</evidence>
<reference evidence="10 11" key="1">
    <citation type="journal article" date="2016" name="PLoS ONE">
        <title>Complete Genome Sequence and Comparative Genomics of a Novel Myxobacterium Myxococcus hansupus.</title>
        <authorList>
            <person name="Sharma G."/>
            <person name="Narwani T."/>
            <person name="Subramanian S."/>
        </authorList>
    </citation>
    <scope>NUCLEOTIDE SEQUENCE [LARGE SCALE GENOMIC DNA]</scope>
    <source>
        <strain evidence="11">mixupus</strain>
    </source>
</reference>
<dbReference type="EC" id="1.18.1.2" evidence="3"/>
<dbReference type="PATRIC" id="fig|1297742.4.peg.7562"/>
<keyword evidence="5" id="KW-0547">Nucleotide-binding</keyword>
<dbReference type="KEGG" id="mym:A176_007433"/>
<dbReference type="GO" id="GO:0000166">
    <property type="term" value="F:nucleotide binding"/>
    <property type="evidence" value="ECO:0007669"/>
    <property type="project" value="UniProtKB-KW"/>
</dbReference>
<keyword evidence="6" id="KW-0274">FAD</keyword>